<dbReference type="Ensembl" id="ENSHHUT00000062828.1">
    <property type="protein sequence ID" value="ENSHHUP00000060762.1"/>
    <property type="gene ID" value="ENSHHUG00000036010.1"/>
</dbReference>
<accession>A0A4W5PBJ7</accession>
<reference evidence="1" key="3">
    <citation type="submission" date="2025-09" db="UniProtKB">
        <authorList>
            <consortium name="Ensembl"/>
        </authorList>
    </citation>
    <scope>IDENTIFICATION</scope>
</reference>
<organism evidence="1 2">
    <name type="scientific">Hucho hucho</name>
    <name type="common">huchen</name>
    <dbReference type="NCBI Taxonomy" id="62062"/>
    <lineage>
        <taxon>Eukaryota</taxon>
        <taxon>Metazoa</taxon>
        <taxon>Chordata</taxon>
        <taxon>Craniata</taxon>
        <taxon>Vertebrata</taxon>
        <taxon>Euteleostomi</taxon>
        <taxon>Actinopterygii</taxon>
        <taxon>Neopterygii</taxon>
        <taxon>Teleostei</taxon>
        <taxon>Protacanthopterygii</taxon>
        <taxon>Salmoniformes</taxon>
        <taxon>Salmonidae</taxon>
        <taxon>Salmoninae</taxon>
        <taxon>Hucho</taxon>
    </lineage>
</organism>
<name>A0A4W5PBJ7_9TELE</name>
<dbReference type="Proteomes" id="UP000314982">
    <property type="component" value="Unassembled WGS sequence"/>
</dbReference>
<dbReference type="GeneTree" id="ENSGT00990000207616"/>
<proteinExistence type="predicted"/>
<reference evidence="2" key="1">
    <citation type="submission" date="2018-06" db="EMBL/GenBank/DDBJ databases">
        <title>Genome assembly of Danube salmon.</title>
        <authorList>
            <person name="Macqueen D.J."/>
            <person name="Gundappa M.K."/>
        </authorList>
    </citation>
    <scope>NUCLEOTIDE SEQUENCE [LARGE SCALE GENOMIC DNA]</scope>
</reference>
<protein>
    <submittedName>
        <fullName evidence="1">Uncharacterized protein</fullName>
    </submittedName>
</protein>
<sequence>PGACSLLATSQRSPGSPHSTAVGRLWWIYMQVRKYMKRTGDMLHIHQNVTSPPHDITDCDSSSVPVMERVDISGEDQEEVSPKRSDREVWGAWTKDTAIHIASLLQDITGGPWKTGVQHIEHVKSYTPHIHHIVLFLKCRPL</sequence>
<evidence type="ECO:0000313" key="2">
    <source>
        <dbReference type="Proteomes" id="UP000314982"/>
    </source>
</evidence>
<dbReference type="STRING" id="62062.ENSHHUP00000060762"/>
<reference evidence="1" key="2">
    <citation type="submission" date="2025-08" db="UniProtKB">
        <authorList>
            <consortium name="Ensembl"/>
        </authorList>
    </citation>
    <scope>IDENTIFICATION</scope>
</reference>
<dbReference type="AlphaFoldDB" id="A0A4W5PBJ7"/>
<keyword evidence="2" id="KW-1185">Reference proteome</keyword>
<evidence type="ECO:0000313" key="1">
    <source>
        <dbReference type="Ensembl" id="ENSHHUP00000060762.1"/>
    </source>
</evidence>